<protein>
    <submittedName>
        <fullName evidence="1">Uncharacterized protein</fullName>
    </submittedName>
</protein>
<dbReference type="Proteomes" id="UP001150603">
    <property type="component" value="Unassembled WGS sequence"/>
</dbReference>
<evidence type="ECO:0000313" key="2">
    <source>
        <dbReference type="Proteomes" id="UP001150603"/>
    </source>
</evidence>
<feature type="non-terminal residue" evidence="1">
    <location>
        <position position="278"/>
    </location>
</feature>
<proteinExistence type="predicted"/>
<organism evidence="1 2">
    <name type="scientific">Linderina macrospora</name>
    <dbReference type="NCBI Taxonomy" id="4868"/>
    <lineage>
        <taxon>Eukaryota</taxon>
        <taxon>Fungi</taxon>
        <taxon>Fungi incertae sedis</taxon>
        <taxon>Zoopagomycota</taxon>
        <taxon>Kickxellomycotina</taxon>
        <taxon>Kickxellomycetes</taxon>
        <taxon>Kickxellales</taxon>
        <taxon>Kickxellaceae</taxon>
        <taxon>Linderina</taxon>
    </lineage>
</organism>
<gene>
    <name evidence="1" type="ORF">FBU59_006364</name>
</gene>
<sequence>MDGDVASDGESASNESRRAEALQELTSIEVEFAKLRERLYAERLRQVQIEEEYLVAGQHTEYEKHVEELTATYDSQIKKLDFAHQVWLEQRQNLHDRWTQALNYTFLVQRQELRGRLTEQHQKKLWRLRDLRVQEDRRIAEKAQRQSTAALAMASLTAAQIQAINANPVLAAQHRIQQQQLIEQRQLEKSRRALSSVAAQRCMVRKRKNPLATAGIDPDEMDADYAAMNLPVLPREQKRLRRVLFVPGLVEETTATGRKRKPRQPKQPRKKKTETAAT</sequence>
<comment type="caution">
    <text evidence="1">The sequence shown here is derived from an EMBL/GenBank/DDBJ whole genome shotgun (WGS) entry which is preliminary data.</text>
</comment>
<name>A0ACC1J085_9FUNG</name>
<dbReference type="EMBL" id="JANBPW010005513">
    <property type="protein sequence ID" value="KAJ1932463.1"/>
    <property type="molecule type" value="Genomic_DNA"/>
</dbReference>
<accession>A0ACC1J085</accession>
<evidence type="ECO:0000313" key="1">
    <source>
        <dbReference type="EMBL" id="KAJ1932463.1"/>
    </source>
</evidence>
<reference evidence="1" key="1">
    <citation type="submission" date="2022-07" db="EMBL/GenBank/DDBJ databases">
        <title>Phylogenomic reconstructions and comparative analyses of Kickxellomycotina fungi.</title>
        <authorList>
            <person name="Reynolds N.K."/>
            <person name="Stajich J.E."/>
            <person name="Barry K."/>
            <person name="Grigoriev I.V."/>
            <person name="Crous P."/>
            <person name="Smith M.E."/>
        </authorList>
    </citation>
    <scope>NUCLEOTIDE SEQUENCE</scope>
    <source>
        <strain evidence="1">NRRL 5244</strain>
    </source>
</reference>
<keyword evidence="2" id="KW-1185">Reference proteome</keyword>